<sequence length="306" mass="34774">MGNAQILDQYCSRSFLSRQLEDRKPIVVTVRCESGLLSKDLMEDDRIKQFLPVPGLNIYTDGSKIVYKTSNAFCVKEEDTTKCGRIAHLRPLNTVFQADLLAIRGGGCLWASKTNQHVKVWSDSESRLHSISSIDTKSPIAQQTQEILLQSTNIKFGWIRAHVGYSGNEEADELAQKAIQEGTPTYIPGPRSHVKNLAQKESIIRWKTELDDGETGRIAYNVLPKVKITPFLWQWPEIIFVTGHGPFPTYLIRFNIRSIDSCGYGDLGNLLHYATSCLFTTSYHLTKPSTDLEPFWWKNSYDQQHF</sequence>
<dbReference type="EMBL" id="BGPR01024502">
    <property type="protein sequence ID" value="GBN92634.1"/>
    <property type="molecule type" value="Genomic_DNA"/>
</dbReference>
<organism evidence="2 3">
    <name type="scientific">Araneus ventricosus</name>
    <name type="common">Orbweaver spider</name>
    <name type="synonym">Epeira ventricosa</name>
    <dbReference type="NCBI Taxonomy" id="182803"/>
    <lineage>
        <taxon>Eukaryota</taxon>
        <taxon>Metazoa</taxon>
        <taxon>Ecdysozoa</taxon>
        <taxon>Arthropoda</taxon>
        <taxon>Chelicerata</taxon>
        <taxon>Arachnida</taxon>
        <taxon>Araneae</taxon>
        <taxon>Araneomorphae</taxon>
        <taxon>Entelegynae</taxon>
        <taxon>Araneoidea</taxon>
        <taxon>Araneidae</taxon>
        <taxon>Araneus</taxon>
    </lineage>
</organism>
<dbReference type="GO" id="GO:0003676">
    <property type="term" value="F:nucleic acid binding"/>
    <property type="evidence" value="ECO:0007669"/>
    <property type="project" value="InterPro"/>
</dbReference>
<proteinExistence type="predicted"/>
<gene>
    <name evidence="2" type="ORF">AVEN_142452_1</name>
</gene>
<dbReference type="InterPro" id="IPR002156">
    <property type="entry name" value="RNaseH_domain"/>
</dbReference>
<keyword evidence="3" id="KW-1185">Reference proteome</keyword>
<feature type="domain" description="RNase H type-1" evidence="1">
    <location>
        <begin position="52"/>
        <end position="180"/>
    </location>
</feature>
<evidence type="ECO:0000259" key="1">
    <source>
        <dbReference type="PROSITE" id="PS50879"/>
    </source>
</evidence>
<dbReference type="CDD" id="cd09276">
    <property type="entry name" value="Rnase_HI_RT_non_LTR"/>
    <property type="match status" value="1"/>
</dbReference>
<dbReference type="Gene3D" id="3.30.420.10">
    <property type="entry name" value="Ribonuclease H-like superfamily/Ribonuclease H"/>
    <property type="match status" value="1"/>
</dbReference>
<dbReference type="GO" id="GO:0004523">
    <property type="term" value="F:RNA-DNA hybrid ribonuclease activity"/>
    <property type="evidence" value="ECO:0007669"/>
    <property type="project" value="InterPro"/>
</dbReference>
<dbReference type="PROSITE" id="PS50879">
    <property type="entry name" value="RNASE_H_1"/>
    <property type="match status" value="1"/>
</dbReference>
<dbReference type="AlphaFoldDB" id="A0A4Y2SWB2"/>
<name>A0A4Y2SWB2_ARAVE</name>
<dbReference type="Pfam" id="PF00075">
    <property type="entry name" value="RNase_H"/>
    <property type="match status" value="1"/>
</dbReference>
<evidence type="ECO:0000313" key="3">
    <source>
        <dbReference type="Proteomes" id="UP000499080"/>
    </source>
</evidence>
<dbReference type="OrthoDB" id="411823at2759"/>
<reference evidence="2 3" key="1">
    <citation type="journal article" date="2019" name="Sci. Rep.">
        <title>Orb-weaving spider Araneus ventricosus genome elucidates the spidroin gene catalogue.</title>
        <authorList>
            <person name="Kono N."/>
            <person name="Nakamura H."/>
            <person name="Ohtoshi R."/>
            <person name="Moran D.A.P."/>
            <person name="Shinohara A."/>
            <person name="Yoshida Y."/>
            <person name="Fujiwara M."/>
            <person name="Mori M."/>
            <person name="Tomita M."/>
            <person name="Arakawa K."/>
        </authorList>
    </citation>
    <scope>NUCLEOTIDE SEQUENCE [LARGE SCALE GENOMIC DNA]</scope>
</reference>
<protein>
    <recommendedName>
        <fullName evidence="1">RNase H type-1 domain-containing protein</fullName>
    </recommendedName>
</protein>
<dbReference type="SUPFAM" id="SSF53098">
    <property type="entry name" value="Ribonuclease H-like"/>
    <property type="match status" value="1"/>
</dbReference>
<accession>A0A4Y2SWB2</accession>
<dbReference type="Proteomes" id="UP000499080">
    <property type="component" value="Unassembled WGS sequence"/>
</dbReference>
<dbReference type="InterPro" id="IPR036397">
    <property type="entry name" value="RNaseH_sf"/>
</dbReference>
<evidence type="ECO:0000313" key="2">
    <source>
        <dbReference type="EMBL" id="GBN92634.1"/>
    </source>
</evidence>
<comment type="caution">
    <text evidence="2">The sequence shown here is derived from an EMBL/GenBank/DDBJ whole genome shotgun (WGS) entry which is preliminary data.</text>
</comment>
<dbReference type="InterPro" id="IPR012337">
    <property type="entry name" value="RNaseH-like_sf"/>
</dbReference>